<feature type="transmembrane region" description="Helical" evidence="5">
    <location>
        <begin position="131"/>
        <end position="154"/>
    </location>
</feature>
<feature type="transmembrane region" description="Helical" evidence="5">
    <location>
        <begin position="260"/>
        <end position="282"/>
    </location>
</feature>
<keyword evidence="2 5" id="KW-0812">Transmembrane</keyword>
<organism evidence="6 7">
    <name type="scientific">Algivirga pacifica</name>
    <dbReference type="NCBI Taxonomy" id="1162670"/>
    <lineage>
        <taxon>Bacteria</taxon>
        <taxon>Pseudomonadati</taxon>
        <taxon>Bacteroidota</taxon>
        <taxon>Cytophagia</taxon>
        <taxon>Cytophagales</taxon>
        <taxon>Flammeovirgaceae</taxon>
        <taxon>Algivirga</taxon>
    </lineage>
</organism>
<dbReference type="Pfam" id="PF00939">
    <property type="entry name" value="Na_sulph_symp"/>
    <property type="match status" value="1"/>
</dbReference>
<dbReference type="PANTHER" id="PTHR10283:SF92">
    <property type="entry name" value="LOW-AFFINITY PHOSPHATE TRANSPORTER PHO91"/>
    <property type="match status" value="1"/>
</dbReference>
<name>A0ABP9D149_9BACT</name>
<feature type="transmembrane region" description="Helical" evidence="5">
    <location>
        <begin position="303"/>
        <end position="323"/>
    </location>
</feature>
<keyword evidence="7" id="KW-1185">Reference proteome</keyword>
<evidence type="ECO:0000313" key="6">
    <source>
        <dbReference type="EMBL" id="GAA4824899.1"/>
    </source>
</evidence>
<feature type="transmembrane region" description="Helical" evidence="5">
    <location>
        <begin position="78"/>
        <end position="111"/>
    </location>
</feature>
<gene>
    <name evidence="6" type="ORF">GCM10023331_06740</name>
</gene>
<feature type="transmembrane region" description="Helical" evidence="5">
    <location>
        <begin position="356"/>
        <end position="374"/>
    </location>
</feature>
<feature type="transmembrane region" description="Helical" evidence="5">
    <location>
        <begin position="484"/>
        <end position="504"/>
    </location>
</feature>
<feature type="transmembrane region" description="Helical" evidence="5">
    <location>
        <begin position="221"/>
        <end position="240"/>
    </location>
</feature>
<protein>
    <submittedName>
        <fullName evidence="6">SLC13 family permease</fullName>
    </submittedName>
</protein>
<dbReference type="EMBL" id="BAABJX010000014">
    <property type="protein sequence ID" value="GAA4824899.1"/>
    <property type="molecule type" value="Genomic_DNA"/>
</dbReference>
<evidence type="ECO:0000256" key="1">
    <source>
        <dbReference type="ARBA" id="ARBA00004141"/>
    </source>
</evidence>
<feature type="transmembrane region" description="Helical" evidence="5">
    <location>
        <begin position="394"/>
        <end position="413"/>
    </location>
</feature>
<reference evidence="7" key="1">
    <citation type="journal article" date="2019" name="Int. J. Syst. Evol. Microbiol.">
        <title>The Global Catalogue of Microorganisms (GCM) 10K type strain sequencing project: providing services to taxonomists for standard genome sequencing and annotation.</title>
        <authorList>
            <consortium name="The Broad Institute Genomics Platform"/>
            <consortium name="The Broad Institute Genome Sequencing Center for Infectious Disease"/>
            <person name="Wu L."/>
            <person name="Ma J."/>
        </authorList>
    </citation>
    <scope>NUCLEOTIDE SEQUENCE [LARGE SCALE GENOMIC DNA]</scope>
    <source>
        <strain evidence="7">JCM 18326</strain>
    </source>
</reference>
<feature type="transmembrane region" description="Helical" evidence="5">
    <location>
        <begin position="175"/>
        <end position="192"/>
    </location>
</feature>
<keyword evidence="4 5" id="KW-0472">Membrane</keyword>
<evidence type="ECO:0000256" key="5">
    <source>
        <dbReference type="SAM" id="Phobius"/>
    </source>
</evidence>
<proteinExistence type="predicted"/>
<feature type="transmembrane region" description="Helical" evidence="5">
    <location>
        <begin position="198"/>
        <end position="214"/>
    </location>
</feature>
<accession>A0ABP9D149</accession>
<comment type="caution">
    <text evidence="6">The sequence shown here is derived from an EMBL/GenBank/DDBJ whole genome shotgun (WGS) entry which is preliminary data.</text>
</comment>
<dbReference type="Proteomes" id="UP001500298">
    <property type="component" value="Unassembled WGS sequence"/>
</dbReference>
<evidence type="ECO:0000256" key="2">
    <source>
        <dbReference type="ARBA" id="ARBA00022692"/>
    </source>
</evidence>
<evidence type="ECO:0000313" key="7">
    <source>
        <dbReference type="Proteomes" id="UP001500298"/>
    </source>
</evidence>
<sequence>MGKITNYANKLASAGTSKKNGRAALDAITTTEVITPERRQSLEAIFKLGVSILLPLIIFFLPTEWIPLSGIDVVQQRVMAIFVMATLFWILEPVPIYATSVLIILALLLTVSDKSLAFLEATEGELLSYKAILGTFASPIIILFLGGFFLAIAGTKYGLDKNMARVLLKPFGTKPIYVMLGLMLITATFSMFMSNTATTVMMLTILSPVLASLPEKDKGKAGFVLAIPIAANVGGIGTPIGTPPNAIAMKYLVGEYAVSFGTWMFYAIPFVVILLTISWFLLQKLYPCKAKELRVDIKGTFDKSTKAIIVYATFATTILLWLFGDFVGLNSYVTAVIPIAVFSLTSVVTKEDFNKISWDVLWLVTGGIAMGLALEKTGLARTVVENIPFGTFSPYIIIAAAAVLAVTMANFMSNTATANLLMPMIVALAVSLDSLIPLGGVTAIVLCATFGASMGMSLPISTPPNALAHATGIIQTRDFLRTGFIIGTTGLLMTFVMVYSLNVLGWL</sequence>
<dbReference type="NCBIfam" id="TIGR00785">
    <property type="entry name" value="dass"/>
    <property type="match status" value="1"/>
</dbReference>
<evidence type="ECO:0000256" key="4">
    <source>
        <dbReference type="ARBA" id="ARBA00023136"/>
    </source>
</evidence>
<keyword evidence="3 5" id="KW-1133">Transmembrane helix</keyword>
<evidence type="ECO:0000256" key="3">
    <source>
        <dbReference type="ARBA" id="ARBA00022989"/>
    </source>
</evidence>
<dbReference type="PANTHER" id="PTHR10283">
    <property type="entry name" value="SOLUTE CARRIER FAMILY 13 MEMBER"/>
    <property type="match status" value="1"/>
</dbReference>
<feature type="transmembrane region" description="Helical" evidence="5">
    <location>
        <begin position="425"/>
        <end position="452"/>
    </location>
</feature>
<comment type="subcellular location">
    <subcellularLocation>
        <location evidence="1">Membrane</location>
        <topology evidence="1">Multi-pass membrane protein</topology>
    </subcellularLocation>
</comment>
<dbReference type="CDD" id="cd01115">
    <property type="entry name" value="SLC13_permease"/>
    <property type="match status" value="1"/>
</dbReference>
<dbReference type="RefSeq" id="WP_345369193.1">
    <property type="nucleotide sequence ID" value="NZ_BAABJX010000014.1"/>
</dbReference>
<dbReference type="InterPro" id="IPR001898">
    <property type="entry name" value="SLC13A/DASS"/>
</dbReference>